<evidence type="ECO:0000313" key="3">
    <source>
        <dbReference type="Proteomes" id="UP000737391"/>
    </source>
</evidence>
<comment type="caution">
    <text evidence="2">The sequence shown here is derived from an EMBL/GenBank/DDBJ whole genome shotgun (WGS) entry which is preliminary data.</text>
</comment>
<reference evidence="2" key="1">
    <citation type="submission" date="2020-01" db="EMBL/GenBank/DDBJ databases">
        <title>Identification and distribution of gene clusters putatively required for synthesis of sphingolipid metabolism inhibitors in phylogenetically diverse species of the filamentous fungus Fusarium.</title>
        <authorList>
            <person name="Kim H.-S."/>
            <person name="Busman M."/>
            <person name="Brown D.W."/>
            <person name="Divon H."/>
            <person name="Uhlig S."/>
            <person name="Proctor R.H."/>
        </authorList>
    </citation>
    <scope>NUCLEOTIDE SEQUENCE</scope>
    <source>
        <strain evidence="2">NRRL 31653</strain>
    </source>
</reference>
<protein>
    <submittedName>
        <fullName evidence="2">Uncharacterized protein</fullName>
    </submittedName>
</protein>
<organism evidence="2 3">
    <name type="scientific">Fusarium agapanthi</name>
    <dbReference type="NCBI Taxonomy" id="1803897"/>
    <lineage>
        <taxon>Eukaryota</taxon>
        <taxon>Fungi</taxon>
        <taxon>Dikarya</taxon>
        <taxon>Ascomycota</taxon>
        <taxon>Pezizomycotina</taxon>
        <taxon>Sordariomycetes</taxon>
        <taxon>Hypocreomycetidae</taxon>
        <taxon>Hypocreales</taxon>
        <taxon>Nectriaceae</taxon>
        <taxon>Fusarium</taxon>
        <taxon>Fusarium fujikuroi species complex</taxon>
    </lineage>
</organism>
<evidence type="ECO:0000313" key="2">
    <source>
        <dbReference type="EMBL" id="KAF4496652.1"/>
    </source>
</evidence>
<accession>A0A9P5B830</accession>
<sequence>MSNKGLPALRPPGSGNGKLAPVCSPISAGGYQTPICCQACAAHRDGEGLKKIDDKIDAVLRQLEDLKQDLIASTTLTAMGNKTSNCPTPKPCSSFSPGTPRPMYNWPDSDVRSADEMDQLG</sequence>
<gene>
    <name evidence="2" type="ORF">FAGAP_7194</name>
</gene>
<dbReference type="AlphaFoldDB" id="A0A9P5B830"/>
<feature type="region of interest" description="Disordered" evidence="1">
    <location>
        <begin position="82"/>
        <end position="121"/>
    </location>
</feature>
<keyword evidence="3" id="KW-1185">Reference proteome</keyword>
<proteinExistence type="predicted"/>
<name>A0A9P5B830_9HYPO</name>
<feature type="compositionally biased region" description="Polar residues" evidence="1">
    <location>
        <begin position="82"/>
        <end position="97"/>
    </location>
</feature>
<dbReference type="Proteomes" id="UP000737391">
    <property type="component" value="Unassembled WGS sequence"/>
</dbReference>
<evidence type="ECO:0000256" key="1">
    <source>
        <dbReference type="SAM" id="MobiDB-lite"/>
    </source>
</evidence>
<dbReference type="OrthoDB" id="4991576at2759"/>
<dbReference type="EMBL" id="LUFC02000516">
    <property type="protein sequence ID" value="KAF4496652.1"/>
    <property type="molecule type" value="Genomic_DNA"/>
</dbReference>